<proteinExistence type="predicted"/>
<accession>A0A916VN18</accession>
<reference evidence="1" key="2">
    <citation type="submission" date="2020-09" db="EMBL/GenBank/DDBJ databases">
        <authorList>
            <person name="Sun Q."/>
            <person name="Zhou Y."/>
        </authorList>
    </citation>
    <scope>NUCLEOTIDE SEQUENCE</scope>
    <source>
        <strain evidence="1">CGMCC 1.15880</strain>
    </source>
</reference>
<sequence length="53" mass="5416">MACLGSIGLVGTALYLLFLGALSRARIKDGSVQNTAVLHSLKTACLALVISAL</sequence>
<protein>
    <submittedName>
        <fullName evidence="1">Uncharacterized protein</fullName>
    </submittedName>
</protein>
<dbReference type="RefSeq" id="WP_188671006.1">
    <property type="nucleotide sequence ID" value="NZ_BMKA01000001.1"/>
</dbReference>
<dbReference type="EMBL" id="BMKA01000001">
    <property type="protein sequence ID" value="GGA09819.1"/>
    <property type="molecule type" value="Genomic_DNA"/>
</dbReference>
<comment type="caution">
    <text evidence="1">The sequence shown here is derived from an EMBL/GenBank/DDBJ whole genome shotgun (WGS) entry which is preliminary data.</text>
</comment>
<gene>
    <name evidence="1" type="ORF">GCM10011498_07340</name>
</gene>
<dbReference type="Proteomes" id="UP000628017">
    <property type="component" value="Unassembled WGS sequence"/>
</dbReference>
<keyword evidence="2" id="KW-1185">Reference proteome</keyword>
<dbReference type="AlphaFoldDB" id="A0A916VN18"/>
<evidence type="ECO:0000313" key="2">
    <source>
        <dbReference type="Proteomes" id="UP000628017"/>
    </source>
</evidence>
<name>A0A916VN18_9RHOB</name>
<organism evidence="1 2">
    <name type="scientific">Neptunicoccus cionae</name>
    <dbReference type="NCBI Taxonomy" id="2035344"/>
    <lineage>
        <taxon>Bacteria</taxon>
        <taxon>Pseudomonadati</taxon>
        <taxon>Pseudomonadota</taxon>
        <taxon>Alphaproteobacteria</taxon>
        <taxon>Rhodobacterales</taxon>
        <taxon>Paracoccaceae</taxon>
        <taxon>Neptunicoccus</taxon>
    </lineage>
</organism>
<evidence type="ECO:0000313" key="1">
    <source>
        <dbReference type="EMBL" id="GGA09819.1"/>
    </source>
</evidence>
<reference evidence="1" key="1">
    <citation type="journal article" date="2014" name="Int. J. Syst. Evol. Microbiol.">
        <title>Complete genome sequence of Corynebacterium casei LMG S-19264T (=DSM 44701T), isolated from a smear-ripened cheese.</title>
        <authorList>
            <consortium name="US DOE Joint Genome Institute (JGI-PGF)"/>
            <person name="Walter F."/>
            <person name="Albersmeier A."/>
            <person name="Kalinowski J."/>
            <person name="Ruckert C."/>
        </authorList>
    </citation>
    <scope>NUCLEOTIDE SEQUENCE</scope>
    <source>
        <strain evidence="1">CGMCC 1.15880</strain>
    </source>
</reference>